<dbReference type="OrthoDB" id="3207336at2759"/>
<evidence type="ECO:0000313" key="10">
    <source>
        <dbReference type="Proteomes" id="UP000001861"/>
    </source>
</evidence>
<dbReference type="NCBIfam" id="TIGR01413">
    <property type="entry name" value="Dyp_perox_fam"/>
    <property type="match status" value="1"/>
</dbReference>
<dbReference type="PANTHER" id="PTHR30521">
    <property type="entry name" value="DEFERROCHELATASE/PEROXIDASE"/>
    <property type="match status" value="1"/>
</dbReference>
<protein>
    <recommendedName>
        <fullName evidence="8">DyP dimeric alpha+beta barrel domain-containing protein</fullName>
    </recommendedName>
</protein>
<evidence type="ECO:0000256" key="7">
    <source>
        <dbReference type="ARBA" id="ARBA00025737"/>
    </source>
</evidence>
<sequence length="544" mass="61489">MQVPSTKLPYLQRRAIVPVDVRPGRTPGQLPDMANVQGDIYYMFPKRWERFLCFTINNADDFRKALDEYFPRVTNSKKTMKDVQNIHDRPGGNLNITSHAIGFTRNGLNTLGIMEKLRDPHFDQGPLINEKAKLGDMAEYDEAFVSGNNHGVFIICSGSQESCLSESNAIKDIFGSSITELGNYEGRVRSGDGEFFGWRDGISQPALEGLVQARPGQRVVKPGVIIMGYPGDPVLDVPTALQRPSWTKDGAFLVFRKLEQNVLFFEDYIEKNWRSIPANERGNGVYLTDEERKTLFGARMVGRFKSGVPLALSPYKEDRQYLHPDKINNFDYSESYGRCPFSAHIRKTAPRNLGPHLTKEFMDASVIVRAGIPYGPEISIEERQEWAKMTSEEKKSAKCDRGLLFACYQSSIENGFYRQTTQFANNSFFPPIGFLPKKTGQDPILGGPKYDKTPLKTIDDEGNVIDDDNARTFYSEEFSPPEYESPNAEFDVTMKVKNKEGDRFEVAGIAKKLHPTANDYEQEFFVTSRGGDYYFMPGLSTLKS</sequence>
<keyword evidence="10" id="KW-1185">Reference proteome</keyword>
<evidence type="ECO:0000256" key="3">
    <source>
        <dbReference type="ARBA" id="ARBA00022617"/>
    </source>
</evidence>
<dbReference type="EMBL" id="AACS02000006">
    <property type="protein sequence ID" value="EFI27470.1"/>
    <property type="molecule type" value="Genomic_DNA"/>
</dbReference>
<dbReference type="OMA" id="VNNFDYT"/>
<dbReference type="GO" id="GO:0005829">
    <property type="term" value="C:cytosol"/>
    <property type="evidence" value="ECO:0007669"/>
    <property type="project" value="TreeGrafter"/>
</dbReference>
<keyword evidence="3" id="KW-0349">Heme</keyword>
<dbReference type="Proteomes" id="UP000001861">
    <property type="component" value="Unassembled WGS sequence"/>
</dbReference>
<evidence type="ECO:0000259" key="8">
    <source>
        <dbReference type="Pfam" id="PF21105"/>
    </source>
</evidence>
<gene>
    <name evidence="9" type="ORF">CC1G_15505</name>
</gene>
<reference evidence="9 10" key="1">
    <citation type="journal article" date="2010" name="Proc. Natl. Acad. Sci. U.S.A.">
        <title>Insights into evolution of multicellular fungi from the assembled chromosomes of the mushroom Coprinopsis cinerea (Coprinus cinereus).</title>
        <authorList>
            <person name="Stajich J.E."/>
            <person name="Wilke S.K."/>
            <person name="Ahren D."/>
            <person name="Au C.H."/>
            <person name="Birren B.W."/>
            <person name="Borodovsky M."/>
            <person name="Burns C."/>
            <person name="Canback B."/>
            <person name="Casselton L.A."/>
            <person name="Cheng C.K."/>
            <person name="Deng J."/>
            <person name="Dietrich F.S."/>
            <person name="Fargo D.C."/>
            <person name="Farman M.L."/>
            <person name="Gathman A.C."/>
            <person name="Goldberg J."/>
            <person name="Guigo R."/>
            <person name="Hoegger P.J."/>
            <person name="Hooker J.B."/>
            <person name="Huggins A."/>
            <person name="James T.Y."/>
            <person name="Kamada T."/>
            <person name="Kilaru S."/>
            <person name="Kodira C."/>
            <person name="Kues U."/>
            <person name="Kupfer D."/>
            <person name="Kwan H.S."/>
            <person name="Lomsadze A."/>
            <person name="Li W."/>
            <person name="Lilly W.W."/>
            <person name="Ma L.J."/>
            <person name="Mackey A.J."/>
            <person name="Manning G."/>
            <person name="Martin F."/>
            <person name="Muraguchi H."/>
            <person name="Natvig D.O."/>
            <person name="Palmerini H."/>
            <person name="Ramesh M.A."/>
            <person name="Rehmeyer C.J."/>
            <person name="Roe B.A."/>
            <person name="Shenoy N."/>
            <person name="Stanke M."/>
            <person name="Ter-Hovhannisyan V."/>
            <person name="Tunlid A."/>
            <person name="Velagapudi R."/>
            <person name="Vision T.J."/>
            <person name="Zeng Q."/>
            <person name="Zolan M.E."/>
            <person name="Pukkila P.J."/>
        </authorList>
    </citation>
    <scope>NUCLEOTIDE SEQUENCE [LARGE SCALE GENOMIC DNA]</scope>
    <source>
        <strain evidence="10">Okayama-7 / 130 / ATCC MYA-4618 / FGSC 9003</strain>
    </source>
</reference>
<dbReference type="PROSITE" id="PS51404">
    <property type="entry name" value="DYP_PEROXIDASE"/>
    <property type="match status" value="1"/>
</dbReference>
<evidence type="ECO:0000256" key="1">
    <source>
        <dbReference type="ARBA" id="ARBA00001970"/>
    </source>
</evidence>
<dbReference type="InterPro" id="IPR049509">
    <property type="entry name" value="DyP_N"/>
</dbReference>
<organism evidence="9 10">
    <name type="scientific">Coprinopsis cinerea (strain Okayama-7 / 130 / ATCC MYA-4618 / FGSC 9003)</name>
    <name type="common">Inky cap fungus</name>
    <name type="synonym">Hormographiella aspergillata</name>
    <dbReference type="NCBI Taxonomy" id="240176"/>
    <lineage>
        <taxon>Eukaryota</taxon>
        <taxon>Fungi</taxon>
        <taxon>Dikarya</taxon>
        <taxon>Basidiomycota</taxon>
        <taxon>Agaricomycotina</taxon>
        <taxon>Agaricomycetes</taxon>
        <taxon>Agaricomycetidae</taxon>
        <taxon>Agaricales</taxon>
        <taxon>Agaricineae</taxon>
        <taxon>Psathyrellaceae</taxon>
        <taxon>Coprinopsis</taxon>
    </lineage>
</organism>
<dbReference type="InterPro" id="IPR011008">
    <property type="entry name" value="Dimeric_a/b-barrel"/>
</dbReference>
<dbReference type="STRING" id="240176.D6RN49"/>
<dbReference type="PANTHER" id="PTHR30521:SF4">
    <property type="entry name" value="DEFERROCHELATASE"/>
    <property type="match status" value="1"/>
</dbReference>
<comment type="caution">
    <text evidence="9">The sequence shown here is derived from an EMBL/GenBank/DDBJ whole genome shotgun (WGS) entry which is preliminary data.</text>
</comment>
<dbReference type="SUPFAM" id="SSF54909">
    <property type="entry name" value="Dimeric alpha+beta barrel"/>
    <property type="match status" value="1"/>
</dbReference>
<dbReference type="AlphaFoldDB" id="D6RN49"/>
<keyword evidence="5" id="KW-0560">Oxidoreductase</keyword>
<feature type="domain" description="DyP dimeric alpha+beta barrel" evidence="8">
    <location>
        <begin position="35"/>
        <end position="190"/>
    </location>
</feature>
<comment type="cofactor">
    <cofactor evidence="1">
        <name>heme b</name>
        <dbReference type="ChEBI" id="CHEBI:60344"/>
    </cofactor>
</comment>
<comment type="similarity">
    <text evidence="7">Belongs to the DyP-type peroxidase family.</text>
</comment>
<evidence type="ECO:0000256" key="6">
    <source>
        <dbReference type="ARBA" id="ARBA00023004"/>
    </source>
</evidence>
<name>D6RN49_COPC7</name>
<dbReference type="RefSeq" id="XP_002910964.1">
    <property type="nucleotide sequence ID" value="XM_002910918.1"/>
</dbReference>
<dbReference type="GO" id="GO:0020037">
    <property type="term" value="F:heme binding"/>
    <property type="evidence" value="ECO:0007669"/>
    <property type="project" value="InterPro"/>
</dbReference>
<accession>D6RN49</accession>
<dbReference type="GeneID" id="9378488"/>
<evidence type="ECO:0000256" key="5">
    <source>
        <dbReference type="ARBA" id="ARBA00023002"/>
    </source>
</evidence>
<dbReference type="InParanoid" id="D6RN49"/>
<keyword evidence="2" id="KW-0575">Peroxidase</keyword>
<dbReference type="GO" id="GO:0004601">
    <property type="term" value="F:peroxidase activity"/>
    <property type="evidence" value="ECO:0007669"/>
    <property type="project" value="UniProtKB-KW"/>
</dbReference>
<dbReference type="HOGENOM" id="CLU_015125_0_0_1"/>
<evidence type="ECO:0000256" key="2">
    <source>
        <dbReference type="ARBA" id="ARBA00022559"/>
    </source>
</evidence>
<dbReference type="GO" id="GO:0046872">
    <property type="term" value="F:metal ion binding"/>
    <property type="evidence" value="ECO:0007669"/>
    <property type="project" value="UniProtKB-KW"/>
</dbReference>
<evidence type="ECO:0000313" key="9">
    <source>
        <dbReference type="EMBL" id="EFI27470.1"/>
    </source>
</evidence>
<dbReference type="Pfam" id="PF21105">
    <property type="entry name" value="DyP_N"/>
    <property type="match status" value="1"/>
</dbReference>
<dbReference type="eggNOG" id="ENOG502RUI2">
    <property type="taxonomic scope" value="Eukaryota"/>
</dbReference>
<keyword evidence="6" id="KW-0408">Iron</keyword>
<dbReference type="KEGG" id="cci:CC1G_15505"/>
<keyword evidence="4" id="KW-0479">Metal-binding</keyword>
<proteinExistence type="inferred from homology"/>
<evidence type="ECO:0000256" key="4">
    <source>
        <dbReference type="ARBA" id="ARBA00022723"/>
    </source>
</evidence>
<dbReference type="InterPro" id="IPR006314">
    <property type="entry name" value="Dyp_peroxidase"/>
</dbReference>
<dbReference type="VEuPathDB" id="FungiDB:CC1G_15505"/>